<organism evidence="2 3">
    <name type="scientific">Stephania yunnanensis</name>
    <dbReference type="NCBI Taxonomy" id="152371"/>
    <lineage>
        <taxon>Eukaryota</taxon>
        <taxon>Viridiplantae</taxon>
        <taxon>Streptophyta</taxon>
        <taxon>Embryophyta</taxon>
        <taxon>Tracheophyta</taxon>
        <taxon>Spermatophyta</taxon>
        <taxon>Magnoliopsida</taxon>
        <taxon>Ranunculales</taxon>
        <taxon>Menispermaceae</taxon>
        <taxon>Menispermoideae</taxon>
        <taxon>Cissampelideae</taxon>
        <taxon>Stephania</taxon>
    </lineage>
</organism>
<comment type="caution">
    <text evidence="2">The sequence shown here is derived from an EMBL/GenBank/DDBJ whole genome shotgun (WGS) entry which is preliminary data.</text>
</comment>
<keyword evidence="3" id="KW-1185">Reference proteome</keyword>
<evidence type="ECO:0000256" key="1">
    <source>
        <dbReference type="SAM" id="MobiDB-lite"/>
    </source>
</evidence>
<reference evidence="2 3" key="1">
    <citation type="submission" date="2024-01" db="EMBL/GenBank/DDBJ databases">
        <title>Genome assemblies of Stephania.</title>
        <authorList>
            <person name="Yang L."/>
        </authorList>
    </citation>
    <scope>NUCLEOTIDE SEQUENCE [LARGE SCALE GENOMIC DNA]</scope>
    <source>
        <strain evidence="2">YNDBR</strain>
        <tissue evidence="2">Leaf</tissue>
    </source>
</reference>
<sequence>MDWRERLRRQGFDSVTLLQPIGSVESLVIRENEYEDEEIGRERWRSGGVGDDENEDEDEEVKEDAAACQRGGLTE</sequence>
<dbReference type="AlphaFoldDB" id="A0AAP0I234"/>
<feature type="region of interest" description="Disordered" evidence="1">
    <location>
        <begin position="33"/>
        <end position="75"/>
    </location>
</feature>
<name>A0AAP0I234_9MAGN</name>
<dbReference type="EMBL" id="JBBNAF010000010">
    <property type="protein sequence ID" value="KAK9107187.1"/>
    <property type="molecule type" value="Genomic_DNA"/>
</dbReference>
<evidence type="ECO:0000313" key="2">
    <source>
        <dbReference type="EMBL" id="KAK9107187.1"/>
    </source>
</evidence>
<protein>
    <submittedName>
        <fullName evidence="2">Uncharacterized protein</fullName>
    </submittedName>
</protein>
<proteinExistence type="predicted"/>
<dbReference type="Proteomes" id="UP001420932">
    <property type="component" value="Unassembled WGS sequence"/>
</dbReference>
<accession>A0AAP0I234</accession>
<feature type="compositionally biased region" description="Acidic residues" evidence="1">
    <location>
        <begin position="50"/>
        <end position="62"/>
    </location>
</feature>
<gene>
    <name evidence="2" type="ORF">Syun_023198</name>
</gene>
<evidence type="ECO:0000313" key="3">
    <source>
        <dbReference type="Proteomes" id="UP001420932"/>
    </source>
</evidence>